<dbReference type="Proteomes" id="UP001222027">
    <property type="component" value="Unassembled WGS sequence"/>
</dbReference>
<dbReference type="AlphaFoldDB" id="A0AAV8RKN9"/>
<organism evidence="1 2">
    <name type="scientific">Ensete ventricosum</name>
    <name type="common">Abyssinian banana</name>
    <name type="synonym">Musa ensete</name>
    <dbReference type="NCBI Taxonomy" id="4639"/>
    <lineage>
        <taxon>Eukaryota</taxon>
        <taxon>Viridiplantae</taxon>
        <taxon>Streptophyta</taxon>
        <taxon>Embryophyta</taxon>
        <taxon>Tracheophyta</taxon>
        <taxon>Spermatophyta</taxon>
        <taxon>Magnoliopsida</taxon>
        <taxon>Liliopsida</taxon>
        <taxon>Zingiberales</taxon>
        <taxon>Musaceae</taxon>
        <taxon>Ensete</taxon>
    </lineage>
</organism>
<dbReference type="EMBL" id="JAQQAF010000002">
    <property type="protein sequence ID" value="KAJ8503864.1"/>
    <property type="molecule type" value="Genomic_DNA"/>
</dbReference>
<accession>A0AAV8RKN9</accession>
<gene>
    <name evidence="1" type="ORF">OPV22_004750</name>
</gene>
<evidence type="ECO:0000313" key="1">
    <source>
        <dbReference type="EMBL" id="KAJ8503864.1"/>
    </source>
</evidence>
<sequence>MSWWGYKRKSVAPVTQPRTVARESECNNDRGGGQLEIRTRAEGGLAIPFTPLPSSSCVEAALVEELKSVGVDGKQKGEF</sequence>
<evidence type="ECO:0000313" key="2">
    <source>
        <dbReference type="Proteomes" id="UP001222027"/>
    </source>
</evidence>
<protein>
    <submittedName>
        <fullName evidence="1">Uncharacterized protein</fullName>
    </submittedName>
</protein>
<proteinExistence type="predicted"/>
<comment type="caution">
    <text evidence="1">The sequence shown here is derived from an EMBL/GenBank/DDBJ whole genome shotgun (WGS) entry which is preliminary data.</text>
</comment>
<reference evidence="1 2" key="1">
    <citation type="submission" date="2022-12" db="EMBL/GenBank/DDBJ databases">
        <title>Chromosome-scale assembly of the Ensete ventricosum genome.</title>
        <authorList>
            <person name="Dussert Y."/>
            <person name="Stocks J."/>
            <person name="Wendawek A."/>
            <person name="Woldeyes F."/>
            <person name="Nichols R.A."/>
            <person name="Borrell J.S."/>
        </authorList>
    </citation>
    <scope>NUCLEOTIDE SEQUENCE [LARGE SCALE GENOMIC DNA]</scope>
    <source>
        <strain evidence="2">cv. Maze</strain>
        <tissue evidence="1">Seeds</tissue>
    </source>
</reference>
<name>A0AAV8RKN9_ENSVE</name>
<keyword evidence="2" id="KW-1185">Reference proteome</keyword>